<evidence type="ECO:0000256" key="1">
    <source>
        <dbReference type="SAM" id="Coils"/>
    </source>
</evidence>
<dbReference type="RefSeq" id="WP_330079589.1">
    <property type="nucleotide sequence ID" value="NZ_JAZDCU010000006.1"/>
</dbReference>
<proteinExistence type="predicted"/>
<feature type="coiled-coil region" evidence="1">
    <location>
        <begin position="63"/>
        <end position="98"/>
    </location>
</feature>
<comment type="caution">
    <text evidence="3">The sequence shown here is derived from an EMBL/GenBank/DDBJ whole genome shotgun (WGS) entry which is preliminary data.</text>
</comment>
<dbReference type="AlphaFoldDB" id="A0AB35WUC4"/>
<dbReference type="GO" id="GO:0003677">
    <property type="term" value="F:DNA binding"/>
    <property type="evidence" value="ECO:0007669"/>
    <property type="project" value="UniProtKB-KW"/>
</dbReference>
<evidence type="ECO:0000313" key="4">
    <source>
        <dbReference type="Proteomes" id="UP001307839"/>
    </source>
</evidence>
<gene>
    <name evidence="3" type="ORF">V0R53_11310</name>
</gene>
<feature type="coiled-coil region" evidence="1">
    <location>
        <begin position="124"/>
        <end position="264"/>
    </location>
</feature>
<evidence type="ECO:0000313" key="3">
    <source>
        <dbReference type="EMBL" id="MEE1866982.1"/>
    </source>
</evidence>
<keyword evidence="3" id="KW-0238">DNA-binding</keyword>
<sequence>MARAGINKALVQRARDALLARGLTPSIEAVRAELGHTGSKTTILRYLRELDVAEPHPPQVNLSEELQALLQSLAERLANEAQATVAVERARLERQQATYQQQRAVDTARHEQLQIAHAAEVAAHQQLRLREQRLIDQLQLAEGERQRLEEACRQQLQLLEERATTIRSFEAKHQQARESLEHFRQQQQLQRQEELQRHDQQLSQLQAEVRGLREQLAVRQEELTQLYRDLERSTSTQSYQHQQLRQLERELNSAQQQLAAETVLVTLAHQQGEKMASEITQLREKSKYYLLAHRHDLRLLRLQAQQLARLQGSLEPGSHDNSIPQ</sequence>
<protein>
    <submittedName>
        <fullName evidence="3">DNA-binding protein</fullName>
    </submittedName>
</protein>
<evidence type="ECO:0000259" key="2">
    <source>
        <dbReference type="Pfam" id="PF11740"/>
    </source>
</evidence>
<organism evidence="3 4">
    <name type="scientific">Pseudomonas auratipiscis</name>
    <dbReference type="NCBI Taxonomy" id="3115853"/>
    <lineage>
        <taxon>Bacteria</taxon>
        <taxon>Pseudomonadati</taxon>
        <taxon>Pseudomonadota</taxon>
        <taxon>Gammaproteobacteria</taxon>
        <taxon>Pseudomonadales</taxon>
        <taxon>Pseudomonadaceae</taxon>
        <taxon>Pseudomonas</taxon>
    </lineage>
</organism>
<accession>A0AB35WUC4</accession>
<dbReference type="Proteomes" id="UP001307839">
    <property type="component" value="Unassembled WGS sequence"/>
</dbReference>
<keyword evidence="1" id="KW-0175">Coiled coil</keyword>
<dbReference type="EMBL" id="JAZDQP010000007">
    <property type="protein sequence ID" value="MEE1866982.1"/>
    <property type="molecule type" value="Genomic_DNA"/>
</dbReference>
<feature type="domain" description="KfrA N-terminal DNA-binding" evidence="2">
    <location>
        <begin position="8"/>
        <end position="114"/>
    </location>
</feature>
<dbReference type="InterPro" id="IPR021104">
    <property type="entry name" value="KfrA_DNA-bd_N"/>
</dbReference>
<dbReference type="Pfam" id="PF11740">
    <property type="entry name" value="KfrA_N"/>
    <property type="match status" value="1"/>
</dbReference>
<keyword evidence="4" id="KW-1185">Reference proteome</keyword>
<name>A0AB35WUC4_9PSED</name>
<reference evidence="3 4" key="1">
    <citation type="submission" date="2024-01" db="EMBL/GenBank/DDBJ databases">
        <title>Unpublished Manusciprt.</title>
        <authorList>
            <person name="Duman M."/>
            <person name="Valdes E.G."/>
            <person name="Ajmi N."/>
            <person name="Altun S."/>
            <person name="Saticioglu I.B."/>
        </authorList>
    </citation>
    <scope>NUCLEOTIDE SEQUENCE [LARGE SCALE GENOMIC DNA]</scope>
    <source>
        <strain evidence="3 4">120P</strain>
    </source>
</reference>